<evidence type="ECO:0000313" key="1">
    <source>
        <dbReference type="EMBL" id="KAI5673670.1"/>
    </source>
</evidence>
<name>A0ACC0BLW0_CATRO</name>
<dbReference type="Proteomes" id="UP001060085">
    <property type="component" value="Linkage Group LG03"/>
</dbReference>
<protein>
    <submittedName>
        <fullName evidence="1">Uncharacterized protein</fullName>
    </submittedName>
</protein>
<organism evidence="1 2">
    <name type="scientific">Catharanthus roseus</name>
    <name type="common">Madagascar periwinkle</name>
    <name type="synonym">Vinca rosea</name>
    <dbReference type="NCBI Taxonomy" id="4058"/>
    <lineage>
        <taxon>Eukaryota</taxon>
        <taxon>Viridiplantae</taxon>
        <taxon>Streptophyta</taxon>
        <taxon>Embryophyta</taxon>
        <taxon>Tracheophyta</taxon>
        <taxon>Spermatophyta</taxon>
        <taxon>Magnoliopsida</taxon>
        <taxon>eudicotyledons</taxon>
        <taxon>Gunneridae</taxon>
        <taxon>Pentapetalae</taxon>
        <taxon>asterids</taxon>
        <taxon>lamiids</taxon>
        <taxon>Gentianales</taxon>
        <taxon>Apocynaceae</taxon>
        <taxon>Rauvolfioideae</taxon>
        <taxon>Vinceae</taxon>
        <taxon>Catharanthinae</taxon>
        <taxon>Catharanthus</taxon>
    </lineage>
</organism>
<sequence length="150" mass="16521">MMTCLTSSDYVRYGRSAFFVFDIRFPLFGEDILALKYSRAAASSSIAPGGNSLLVNQYGCLCGCVRYTGSGSIYAMGERSSVTGDLVLVGLPVSLSVALTSIIYILMFFINLFLTFALTELYKVWSSTMAYHYLNRAVPWIRTAVEKVLG</sequence>
<reference evidence="2" key="1">
    <citation type="journal article" date="2023" name="Nat. Plants">
        <title>Single-cell RNA sequencing provides a high-resolution roadmap for understanding the multicellular compartmentation of specialized metabolism.</title>
        <authorList>
            <person name="Sun S."/>
            <person name="Shen X."/>
            <person name="Li Y."/>
            <person name="Li Y."/>
            <person name="Wang S."/>
            <person name="Li R."/>
            <person name="Zhang H."/>
            <person name="Shen G."/>
            <person name="Guo B."/>
            <person name="Wei J."/>
            <person name="Xu J."/>
            <person name="St-Pierre B."/>
            <person name="Chen S."/>
            <person name="Sun C."/>
        </authorList>
    </citation>
    <scope>NUCLEOTIDE SEQUENCE [LARGE SCALE GENOMIC DNA]</scope>
</reference>
<dbReference type="EMBL" id="CM044703">
    <property type="protein sequence ID" value="KAI5673670.1"/>
    <property type="molecule type" value="Genomic_DNA"/>
</dbReference>
<accession>A0ACC0BLW0</accession>
<proteinExistence type="predicted"/>
<comment type="caution">
    <text evidence="1">The sequence shown here is derived from an EMBL/GenBank/DDBJ whole genome shotgun (WGS) entry which is preliminary data.</text>
</comment>
<evidence type="ECO:0000313" key="2">
    <source>
        <dbReference type="Proteomes" id="UP001060085"/>
    </source>
</evidence>
<keyword evidence="2" id="KW-1185">Reference proteome</keyword>
<gene>
    <name evidence="1" type="ORF">M9H77_14034</name>
</gene>